<keyword evidence="6 10" id="KW-0067">ATP-binding</keyword>
<proteinExistence type="inferred from homology"/>
<evidence type="ECO:0000256" key="2">
    <source>
        <dbReference type="ARBA" id="ARBA00005417"/>
    </source>
</evidence>
<keyword evidence="3" id="KW-0813">Transport</keyword>
<dbReference type="GO" id="GO:0016887">
    <property type="term" value="F:ATP hydrolysis activity"/>
    <property type="evidence" value="ECO:0007669"/>
    <property type="project" value="InterPro"/>
</dbReference>
<dbReference type="OrthoDB" id="2986442at2"/>
<dbReference type="InterPro" id="IPR013563">
    <property type="entry name" value="Oligopep_ABC_C"/>
</dbReference>
<name>A0A239ECF3_9ACTN</name>
<dbReference type="InterPro" id="IPR003439">
    <property type="entry name" value="ABC_transporter-like_ATP-bd"/>
</dbReference>
<evidence type="ECO:0000313" key="10">
    <source>
        <dbReference type="EMBL" id="SNS41938.1"/>
    </source>
</evidence>
<protein>
    <submittedName>
        <fullName evidence="10">Peptide/nickel transport system ATP-binding protein</fullName>
    </submittedName>
</protein>
<gene>
    <name evidence="10" type="ORF">SAMN05216276_100960</name>
</gene>
<dbReference type="CDD" id="cd03257">
    <property type="entry name" value="ABC_NikE_OppD_transporters"/>
    <property type="match status" value="1"/>
</dbReference>
<evidence type="ECO:0000256" key="7">
    <source>
        <dbReference type="ARBA" id="ARBA00023136"/>
    </source>
</evidence>
<comment type="subcellular location">
    <subcellularLocation>
        <location evidence="1">Cell membrane</location>
        <topology evidence="1">Peripheral membrane protein</topology>
    </subcellularLocation>
</comment>
<dbReference type="GO" id="GO:0005886">
    <property type="term" value="C:plasma membrane"/>
    <property type="evidence" value="ECO:0007669"/>
    <property type="project" value="UniProtKB-SubCell"/>
</dbReference>
<comment type="similarity">
    <text evidence="2">Belongs to the ABC transporter superfamily.</text>
</comment>
<dbReference type="InterPro" id="IPR017871">
    <property type="entry name" value="ABC_transporter-like_CS"/>
</dbReference>
<sequence length="383" mass="39766">MFAEAPAEAPQAPEAPKALLSVRDLRVTVSAGRAEAVRGVSFEVAPGEAVGLVGESGSGKTLTCRAVLGALAPGCAVSSGEIEFGGHDLNRANRREWLAIRGGRIGAVFQDPASYLNPSLPVGDQLSEVLRVKLGLGRREARERAVELLTAMGLNAPARVYGQYPHELSGGMLQRVLIAVAVSCDPELLIADEATTALDVTVQAEVLELLARLRAERGLSIVCVSHDLAVIAALCDRIVVFYGGEIVESGPTEEVLANPRHPYTEALLRVASVGDWGRRTLEVIPGQPPPAGADLPGCRFAARCALAVDACSSAPIPLGVHPDGREVRCLRAGTAGEGRPEDSSGGVRPEDAFLTDAPSTGTSSGTAGRDAVAVGAETRGVVR</sequence>
<dbReference type="GO" id="GO:0005524">
    <property type="term" value="F:ATP binding"/>
    <property type="evidence" value="ECO:0007669"/>
    <property type="project" value="UniProtKB-KW"/>
</dbReference>
<dbReference type="Proteomes" id="UP000198282">
    <property type="component" value="Unassembled WGS sequence"/>
</dbReference>
<keyword evidence="11" id="KW-1185">Reference proteome</keyword>
<dbReference type="InterPro" id="IPR027417">
    <property type="entry name" value="P-loop_NTPase"/>
</dbReference>
<evidence type="ECO:0000313" key="11">
    <source>
        <dbReference type="Proteomes" id="UP000198282"/>
    </source>
</evidence>
<dbReference type="Gene3D" id="3.40.50.300">
    <property type="entry name" value="P-loop containing nucleotide triphosphate hydrolases"/>
    <property type="match status" value="1"/>
</dbReference>
<evidence type="ECO:0000256" key="8">
    <source>
        <dbReference type="SAM" id="MobiDB-lite"/>
    </source>
</evidence>
<dbReference type="SMART" id="SM00382">
    <property type="entry name" value="AAA"/>
    <property type="match status" value="1"/>
</dbReference>
<dbReference type="FunFam" id="3.40.50.300:FF:000016">
    <property type="entry name" value="Oligopeptide ABC transporter ATP-binding component"/>
    <property type="match status" value="1"/>
</dbReference>
<dbReference type="PROSITE" id="PS50893">
    <property type="entry name" value="ABC_TRANSPORTER_2"/>
    <property type="match status" value="1"/>
</dbReference>
<evidence type="ECO:0000256" key="3">
    <source>
        <dbReference type="ARBA" id="ARBA00022448"/>
    </source>
</evidence>
<evidence type="ECO:0000256" key="5">
    <source>
        <dbReference type="ARBA" id="ARBA00022741"/>
    </source>
</evidence>
<dbReference type="InterPro" id="IPR050388">
    <property type="entry name" value="ABC_Ni/Peptide_Import"/>
</dbReference>
<feature type="compositionally biased region" description="Polar residues" evidence="8">
    <location>
        <begin position="357"/>
        <end position="366"/>
    </location>
</feature>
<evidence type="ECO:0000256" key="6">
    <source>
        <dbReference type="ARBA" id="ARBA00022840"/>
    </source>
</evidence>
<feature type="region of interest" description="Disordered" evidence="8">
    <location>
        <begin position="333"/>
        <end position="383"/>
    </location>
</feature>
<feature type="domain" description="ABC transporter" evidence="9">
    <location>
        <begin position="22"/>
        <end position="268"/>
    </location>
</feature>
<dbReference type="SUPFAM" id="SSF52540">
    <property type="entry name" value="P-loop containing nucleoside triphosphate hydrolases"/>
    <property type="match status" value="1"/>
</dbReference>
<keyword evidence="5" id="KW-0547">Nucleotide-binding</keyword>
<keyword evidence="4" id="KW-1003">Cell membrane</keyword>
<dbReference type="GO" id="GO:0015833">
    <property type="term" value="P:peptide transport"/>
    <property type="evidence" value="ECO:0007669"/>
    <property type="project" value="InterPro"/>
</dbReference>
<evidence type="ECO:0000259" key="9">
    <source>
        <dbReference type="PROSITE" id="PS50893"/>
    </source>
</evidence>
<dbReference type="Pfam" id="PF00005">
    <property type="entry name" value="ABC_tran"/>
    <property type="match status" value="1"/>
</dbReference>
<evidence type="ECO:0000256" key="4">
    <source>
        <dbReference type="ARBA" id="ARBA00022475"/>
    </source>
</evidence>
<dbReference type="AlphaFoldDB" id="A0A239ECF3"/>
<dbReference type="EMBL" id="FZOD01000009">
    <property type="protein sequence ID" value="SNS41938.1"/>
    <property type="molecule type" value="Genomic_DNA"/>
</dbReference>
<dbReference type="RefSeq" id="WP_089207293.1">
    <property type="nucleotide sequence ID" value="NZ_FZOD01000009.1"/>
</dbReference>
<dbReference type="PANTHER" id="PTHR43297:SF2">
    <property type="entry name" value="DIPEPTIDE TRANSPORT ATP-BINDING PROTEIN DPPD"/>
    <property type="match status" value="1"/>
</dbReference>
<keyword evidence="7" id="KW-0472">Membrane</keyword>
<dbReference type="NCBIfam" id="TIGR01727">
    <property type="entry name" value="oligo_HPY"/>
    <property type="match status" value="1"/>
</dbReference>
<evidence type="ECO:0000256" key="1">
    <source>
        <dbReference type="ARBA" id="ARBA00004202"/>
    </source>
</evidence>
<reference evidence="10 11" key="1">
    <citation type="submission" date="2017-06" db="EMBL/GenBank/DDBJ databases">
        <authorList>
            <person name="Kim H.J."/>
            <person name="Triplett B.A."/>
        </authorList>
    </citation>
    <scope>NUCLEOTIDE SEQUENCE [LARGE SCALE GENOMIC DNA]</scope>
    <source>
        <strain evidence="10 11">CGMCC 4.2132</strain>
    </source>
</reference>
<dbReference type="InterPro" id="IPR003593">
    <property type="entry name" value="AAA+_ATPase"/>
</dbReference>
<dbReference type="PROSITE" id="PS00211">
    <property type="entry name" value="ABC_TRANSPORTER_1"/>
    <property type="match status" value="1"/>
</dbReference>
<accession>A0A239ECF3</accession>
<dbReference type="PANTHER" id="PTHR43297">
    <property type="entry name" value="OLIGOPEPTIDE TRANSPORT ATP-BINDING PROTEIN APPD"/>
    <property type="match status" value="1"/>
</dbReference>
<organism evidence="10 11">
    <name type="scientific">Streptosporangium subroseum</name>
    <dbReference type="NCBI Taxonomy" id="106412"/>
    <lineage>
        <taxon>Bacteria</taxon>
        <taxon>Bacillati</taxon>
        <taxon>Actinomycetota</taxon>
        <taxon>Actinomycetes</taxon>
        <taxon>Streptosporangiales</taxon>
        <taxon>Streptosporangiaceae</taxon>
        <taxon>Streptosporangium</taxon>
    </lineage>
</organism>
<dbReference type="Pfam" id="PF08352">
    <property type="entry name" value="oligo_HPY"/>
    <property type="match status" value="1"/>
</dbReference>